<dbReference type="AlphaFoldDB" id="A6VVW5"/>
<protein>
    <submittedName>
        <fullName evidence="2">Phage Tail Collar domain protein</fullName>
    </submittedName>
</protein>
<dbReference type="InterPro" id="IPR037053">
    <property type="entry name" value="Phage_tail_collar_dom_sf"/>
</dbReference>
<feature type="domain" description="Phage tail collar" evidence="1">
    <location>
        <begin position="7"/>
        <end position="62"/>
    </location>
</feature>
<dbReference type="OrthoDB" id="9810174at2"/>
<evidence type="ECO:0000313" key="2">
    <source>
        <dbReference type="EMBL" id="ABR70594.1"/>
    </source>
</evidence>
<dbReference type="Gene3D" id="3.90.1340.10">
    <property type="entry name" value="Phage tail collar domain"/>
    <property type="match status" value="1"/>
</dbReference>
<dbReference type="InterPro" id="IPR011083">
    <property type="entry name" value="Phage_tail_collar_dom"/>
</dbReference>
<name>A6VVW5_MARMS</name>
<dbReference type="HOGENOM" id="CLU_087872_1_1_6"/>
<sequence>MEEPFIGEVDIYGFNFAPDNWAECDGSVLNISDHQALYSLVRAFYGGDGRTTFALPDLRGRLAVGQGQNPWSEHDWKMGSTNGKETHTLSLDELPKHSHLASYDSTSTAATLSVSTQDAESDKASDGSFLAKAAFPMYRTDKGAGTVSLGGVQSGVIPIGTVFVGDAGGEQAFSLLQSVQALNYCMALVGLYPSRS</sequence>
<dbReference type="STRING" id="400668.Mmwyl1_1668"/>
<dbReference type="KEGG" id="mmw:Mmwyl1_1668"/>
<evidence type="ECO:0000259" key="1">
    <source>
        <dbReference type="Pfam" id="PF07484"/>
    </source>
</evidence>
<organism evidence="2">
    <name type="scientific">Marinomonas sp. (strain MWYL1)</name>
    <dbReference type="NCBI Taxonomy" id="400668"/>
    <lineage>
        <taxon>Bacteria</taxon>
        <taxon>Pseudomonadati</taxon>
        <taxon>Pseudomonadota</taxon>
        <taxon>Gammaproteobacteria</taxon>
        <taxon>Oceanospirillales</taxon>
        <taxon>Oceanospirillaceae</taxon>
        <taxon>Marinomonas</taxon>
    </lineage>
</organism>
<accession>A6VVW5</accession>
<dbReference type="eggNOG" id="COG4675">
    <property type="taxonomic scope" value="Bacteria"/>
</dbReference>
<gene>
    <name evidence="2" type="ordered locus">Mmwyl1_1668</name>
</gene>
<proteinExistence type="predicted"/>
<dbReference type="SUPFAM" id="SSF88874">
    <property type="entry name" value="Receptor-binding domain of short tail fibre protein gp12"/>
    <property type="match status" value="1"/>
</dbReference>
<dbReference type="EMBL" id="CP000749">
    <property type="protein sequence ID" value="ABR70594.1"/>
    <property type="molecule type" value="Genomic_DNA"/>
</dbReference>
<dbReference type="Pfam" id="PF07484">
    <property type="entry name" value="Collar"/>
    <property type="match status" value="1"/>
</dbReference>
<reference evidence="2" key="1">
    <citation type="submission" date="2007-06" db="EMBL/GenBank/DDBJ databases">
        <title>Complete sequence of Marinomonas sp. MWYL1.</title>
        <authorList>
            <consortium name="US DOE Joint Genome Institute"/>
            <person name="Copeland A."/>
            <person name="Lucas S."/>
            <person name="Lapidus A."/>
            <person name="Barry K."/>
            <person name="Glavina del Rio T."/>
            <person name="Dalin E."/>
            <person name="Tice H."/>
            <person name="Pitluck S."/>
            <person name="Kiss H."/>
            <person name="Brettin T."/>
            <person name="Bruce D."/>
            <person name="Detter J.C."/>
            <person name="Han C."/>
            <person name="Schmutz J."/>
            <person name="Larimer F."/>
            <person name="Land M."/>
            <person name="Hauser L."/>
            <person name="Kyrpides N."/>
            <person name="Kim E."/>
            <person name="Johnston A.W.B."/>
            <person name="Todd J.D."/>
            <person name="Rogers R."/>
            <person name="Wexler M."/>
            <person name="Bond P.L."/>
            <person name="Li Y."/>
            <person name="Richardson P."/>
        </authorList>
    </citation>
    <scope>NUCLEOTIDE SEQUENCE [LARGE SCALE GENOMIC DNA]</scope>
    <source>
        <strain evidence="2">MWYL1</strain>
    </source>
</reference>